<gene>
    <name evidence="2" type="ORF">BACI348_50734</name>
</gene>
<dbReference type="RefSeq" id="WP_226650561.1">
    <property type="nucleotide sequence ID" value="NZ_BPWB01000001.1"/>
</dbReference>
<reference evidence="2 3" key="1">
    <citation type="submission" date="2019-10" db="EMBL/GenBank/DDBJ databases">
        <authorList>
            <person name="Karimi E."/>
        </authorList>
    </citation>
    <scope>NUCLEOTIDE SEQUENCE [LARGE SCALE GENOMIC DNA]</scope>
    <source>
        <strain evidence="2">Bacillus sp. 348</strain>
    </source>
</reference>
<name>A0A1K1UUR4_BACAB</name>
<dbReference type="Proteomes" id="UP000433089">
    <property type="component" value="Unassembled WGS sequence"/>
</dbReference>
<feature type="transmembrane region" description="Helical" evidence="1">
    <location>
        <begin position="42"/>
        <end position="61"/>
    </location>
</feature>
<proteinExistence type="predicted"/>
<sequence>MMNTTFIGILGIVTMIIWIMVSTELSKSPKRKEEKENSRRKLIVLVSAGTLFTVPLVFSLIQNIQL</sequence>
<organism evidence="2 3">
    <name type="scientific">Bacillus altitudinis</name>
    <dbReference type="NCBI Taxonomy" id="293387"/>
    <lineage>
        <taxon>Bacteria</taxon>
        <taxon>Bacillati</taxon>
        <taxon>Bacillota</taxon>
        <taxon>Bacilli</taxon>
        <taxon>Bacillales</taxon>
        <taxon>Bacillaceae</taxon>
        <taxon>Bacillus</taxon>
    </lineage>
</organism>
<feature type="transmembrane region" description="Helical" evidence="1">
    <location>
        <begin position="6"/>
        <end position="21"/>
    </location>
</feature>
<dbReference type="AlphaFoldDB" id="A0A1K1UUR4"/>
<accession>A0A653XDA2</accession>
<keyword evidence="1" id="KW-0812">Transmembrane</keyword>
<evidence type="ECO:0000313" key="3">
    <source>
        <dbReference type="Proteomes" id="UP000433089"/>
    </source>
</evidence>
<accession>A0A1K1UUR4</accession>
<dbReference type="EMBL" id="CABWLH010000010">
    <property type="protein sequence ID" value="VXC28022.1"/>
    <property type="molecule type" value="Genomic_DNA"/>
</dbReference>
<evidence type="ECO:0000313" key="2">
    <source>
        <dbReference type="EMBL" id="VXC28022.1"/>
    </source>
</evidence>
<keyword evidence="1" id="KW-0472">Membrane</keyword>
<evidence type="ECO:0000256" key="1">
    <source>
        <dbReference type="SAM" id="Phobius"/>
    </source>
</evidence>
<protein>
    <submittedName>
        <fullName evidence="2">Uncharacterized protein</fullName>
    </submittedName>
</protein>
<keyword evidence="1" id="KW-1133">Transmembrane helix</keyword>